<dbReference type="GO" id="GO:0022857">
    <property type="term" value="F:transmembrane transporter activity"/>
    <property type="evidence" value="ECO:0007669"/>
    <property type="project" value="InterPro"/>
</dbReference>
<proteinExistence type="predicted"/>
<feature type="transmembrane region" description="Helical" evidence="5">
    <location>
        <begin position="312"/>
        <end position="332"/>
    </location>
</feature>
<comment type="subcellular location">
    <subcellularLocation>
        <location evidence="1">Membrane</location>
        <topology evidence="1">Multi-pass membrane protein</topology>
    </subcellularLocation>
</comment>
<name>A0A8H4MDV8_9EURO</name>
<evidence type="ECO:0000256" key="1">
    <source>
        <dbReference type="ARBA" id="ARBA00004141"/>
    </source>
</evidence>
<feature type="transmembrane region" description="Helical" evidence="5">
    <location>
        <begin position="353"/>
        <end position="372"/>
    </location>
</feature>
<protein>
    <recommendedName>
        <fullName evidence="6">Major facilitator superfamily (MFS) profile domain-containing protein</fullName>
    </recommendedName>
</protein>
<dbReference type="PANTHER" id="PTHR23502:SF156">
    <property type="entry name" value="TRANSPORTER, PUTATIVE (AFU_ORTHOLOGUE AFUA_5G00420)-RELATED"/>
    <property type="match status" value="1"/>
</dbReference>
<dbReference type="FunFam" id="1.20.1250.20:FF:000011">
    <property type="entry name" value="MFS multidrug transporter, putative"/>
    <property type="match status" value="1"/>
</dbReference>
<dbReference type="InterPro" id="IPR011701">
    <property type="entry name" value="MFS"/>
</dbReference>
<feature type="transmembrane region" description="Helical" evidence="5">
    <location>
        <begin position="137"/>
        <end position="158"/>
    </location>
</feature>
<keyword evidence="8" id="KW-1185">Reference proteome</keyword>
<feature type="domain" description="Major facilitator superfamily (MFS) profile" evidence="6">
    <location>
        <begin position="42"/>
        <end position="484"/>
    </location>
</feature>
<dbReference type="PROSITE" id="PS50850">
    <property type="entry name" value="MFS"/>
    <property type="match status" value="1"/>
</dbReference>
<keyword evidence="4 5" id="KW-0472">Membrane</keyword>
<dbReference type="GO" id="GO:0005886">
    <property type="term" value="C:plasma membrane"/>
    <property type="evidence" value="ECO:0007669"/>
    <property type="project" value="TreeGrafter"/>
</dbReference>
<evidence type="ECO:0000256" key="5">
    <source>
        <dbReference type="SAM" id="Phobius"/>
    </source>
</evidence>
<reference evidence="7" key="2">
    <citation type="submission" date="2020-04" db="EMBL/GenBank/DDBJ databases">
        <authorList>
            <person name="Santos R.A.C."/>
            <person name="Steenwyk J.L."/>
            <person name="Rivero-Menendez O."/>
            <person name="Mead M.E."/>
            <person name="Silva L.P."/>
            <person name="Bastos R.W."/>
            <person name="Alastruey-Izquierdo A."/>
            <person name="Goldman G.H."/>
            <person name="Rokas A."/>
        </authorList>
    </citation>
    <scope>NUCLEOTIDE SEQUENCE</scope>
    <source>
        <strain evidence="7">CNM-CM6805</strain>
    </source>
</reference>
<evidence type="ECO:0000259" key="6">
    <source>
        <dbReference type="PROSITE" id="PS50850"/>
    </source>
</evidence>
<dbReference type="PANTHER" id="PTHR23502">
    <property type="entry name" value="MAJOR FACILITATOR SUPERFAMILY"/>
    <property type="match status" value="1"/>
</dbReference>
<dbReference type="Gene3D" id="1.20.1250.20">
    <property type="entry name" value="MFS general substrate transporter like domains"/>
    <property type="match status" value="1"/>
</dbReference>
<evidence type="ECO:0000256" key="2">
    <source>
        <dbReference type="ARBA" id="ARBA00022692"/>
    </source>
</evidence>
<dbReference type="EMBL" id="JAAAPX010000024">
    <property type="protein sequence ID" value="KAF4240845.1"/>
    <property type="molecule type" value="Genomic_DNA"/>
</dbReference>
<evidence type="ECO:0000313" key="8">
    <source>
        <dbReference type="Proteomes" id="UP000653565"/>
    </source>
</evidence>
<feature type="transmembrane region" description="Helical" evidence="5">
    <location>
        <begin position="77"/>
        <end position="97"/>
    </location>
</feature>
<comment type="caution">
    <text evidence="7">The sequence shown here is derived from an EMBL/GenBank/DDBJ whole genome shotgun (WGS) entry which is preliminary data.</text>
</comment>
<dbReference type="SUPFAM" id="SSF103473">
    <property type="entry name" value="MFS general substrate transporter"/>
    <property type="match status" value="1"/>
</dbReference>
<dbReference type="Pfam" id="PF07690">
    <property type="entry name" value="MFS_1"/>
    <property type="match status" value="1"/>
</dbReference>
<organism evidence="7 8">
    <name type="scientific">Aspergillus fumigatiaffinis</name>
    <dbReference type="NCBI Taxonomy" id="340414"/>
    <lineage>
        <taxon>Eukaryota</taxon>
        <taxon>Fungi</taxon>
        <taxon>Dikarya</taxon>
        <taxon>Ascomycota</taxon>
        <taxon>Pezizomycotina</taxon>
        <taxon>Eurotiomycetes</taxon>
        <taxon>Eurotiomycetidae</taxon>
        <taxon>Eurotiales</taxon>
        <taxon>Aspergillaceae</taxon>
        <taxon>Aspergillus</taxon>
        <taxon>Aspergillus subgen. Fumigati</taxon>
    </lineage>
</organism>
<feature type="transmembrane region" description="Helical" evidence="5">
    <location>
        <begin position="165"/>
        <end position="191"/>
    </location>
</feature>
<feature type="transmembrane region" description="Helical" evidence="5">
    <location>
        <begin position="450"/>
        <end position="469"/>
    </location>
</feature>
<accession>A0A8H4MDV8</accession>
<feature type="transmembrane region" description="Helical" evidence="5">
    <location>
        <begin position="109"/>
        <end position="131"/>
    </location>
</feature>
<feature type="transmembrane region" description="Helical" evidence="5">
    <location>
        <begin position="273"/>
        <end position="292"/>
    </location>
</feature>
<sequence>MGPSAAVVNEQDMNDQPPLVDFDGPDDPNFPHNWSILKKVWVTSVLALFNLIGTVTSSIFGPGQKEIMAEFGVSQEVAVLGTTLFLVGYIFGFLTFGPLSEKFGRKWPLLLGITLSSLFNLMPALGSSMAVVLVGRFFSGLCGVAPVAVLGGVISDCWAMAHRGIAMALAVSLVFSGPTFGPVFGGFIIGSSLNWRWTMWVVTIAGLALSALSVVAFPETYPPALLRKKARRLRKKYGNPDINTASEKERFTLKEISRVYLVRPFWLLSTQPILTLLTLYQSFIYGVLFLFYQSYPIAFGEIRGWKAGLNTLPLLAIIVGNFTGTIGVVTYNQVYFRYHCHSPDGSYIPESRLPPMILGGLMIPIGIFWYAWTAGPDVPWPSATCASFLTGCGMYLLFIQGFNYIVDCYTSMANSAMGVNGSMRSIFGAIFPLFASQMFHSLGVAPATSILGGVSVALIPVPVCFWYWGERIRAWSSAKVSSSV</sequence>
<dbReference type="Proteomes" id="UP000653565">
    <property type="component" value="Unassembled WGS sequence"/>
</dbReference>
<gene>
    <name evidence="7" type="ORF">CNMCM6805_004649</name>
</gene>
<dbReference type="AlphaFoldDB" id="A0A8H4MDV8"/>
<feature type="transmembrane region" description="Helical" evidence="5">
    <location>
        <begin position="197"/>
        <end position="226"/>
    </location>
</feature>
<evidence type="ECO:0000256" key="4">
    <source>
        <dbReference type="ARBA" id="ARBA00023136"/>
    </source>
</evidence>
<evidence type="ECO:0000313" key="7">
    <source>
        <dbReference type="EMBL" id="KAF4240845.1"/>
    </source>
</evidence>
<dbReference type="OrthoDB" id="446368at2759"/>
<dbReference type="InterPro" id="IPR036259">
    <property type="entry name" value="MFS_trans_sf"/>
</dbReference>
<keyword evidence="3 5" id="KW-1133">Transmembrane helix</keyword>
<feature type="transmembrane region" description="Helical" evidence="5">
    <location>
        <begin position="40"/>
        <end position="61"/>
    </location>
</feature>
<keyword evidence="2 5" id="KW-0812">Transmembrane</keyword>
<feature type="transmembrane region" description="Helical" evidence="5">
    <location>
        <begin position="378"/>
        <end position="405"/>
    </location>
</feature>
<dbReference type="CDD" id="cd17323">
    <property type="entry name" value="MFS_Tpo1_MDR_like"/>
    <property type="match status" value="1"/>
</dbReference>
<evidence type="ECO:0000256" key="3">
    <source>
        <dbReference type="ARBA" id="ARBA00022989"/>
    </source>
</evidence>
<reference evidence="7" key="1">
    <citation type="journal article" date="2020" name="bioRxiv">
        <title>Genomic and phenotypic heterogeneity of clinical isolates of the human pathogens Aspergillus fumigatus, Aspergillus lentulus and Aspergillus fumigatiaffinis.</title>
        <authorList>
            <person name="dos Santos R.A.C."/>
            <person name="Steenwyk J.L."/>
            <person name="Rivero-Menendez O."/>
            <person name="Mead M.E."/>
            <person name="Silva L.P."/>
            <person name="Bastos R.W."/>
            <person name="Alastruey-Izquierdo A."/>
            <person name="Goldman G.H."/>
            <person name="Rokas A."/>
        </authorList>
    </citation>
    <scope>NUCLEOTIDE SEQUENCE</scope>
    <source>
        <strain evidence="7">CNM-CM6805</strain>
    </source>
</reference>
<dbReference type="InterPro" id="IPR020846">
    <property type="entry name" value="MFS_dom"/>
</dbReference>